<evidence type="ECO:0000313" key="2">
    <source>
        <dbReference type="EMBL" id="EJD34163.1"/>
    </source>
</evidence>
<gene>
    <name evidence="2" type="ORF">AURDEDRAFT_46371</name>
</gene>
<evidence type="ECO:0000259" key="1">
    <source>
        <dbReference type="Pfam" id="PF20209"/>
    </source>
</evidence>
<dbReference type="EMBL" id="JH687990">
    <property type="protein sequence ID" value="EJD34163.1"/>
    <property type="molecule type" value="Genomic_DNA"/>
</dbReference>
<keyword evidence="3" id="KW-1185">Reference proteome</keyword>
<dbReference type="KEGG" id="adl:AURDEDRAFT_46371"/>
<dbReference type="InParanoid" id="J0WQJ8"/>
<sequence>VQLCNECEEPLRKLRIPKLSLRNGLFRGTLPPELRDITWVEERVCALYRVTSNITRLFGSSNPELPFVLYGNTCAHPQNVVDTAKILPRTAGDVADHIGVMFVGPGKYKPKGLYTFRVRRPKLIALMHWLIRHNRLYRDVPFDESRFDEYPKDGPLPGIETRVVHDE</sequence>
<name>J0WQJ8_AURST</name>
<proteinExistence type="predicted"/>
<dbReference type="AlphaFoldDB" id="J0WQJ8"/>
<organism evidence="2 3">
    <name type="scientific">Auricularia subglabra (strain TFB-10046 / SS5)</name>
    <name type="common">White-rot fungus</name>
    <name type="synonym">Auricularia delicata (strain TFB10046)</name>
    <dbReference type="NCBI Taxonomy" id="717982"/>
    <lineage>
        <taxon>Eukaryota</taxon>
        <taxon>Fungi</taxon>
        <taxon>Dikarya</taxon>
        <taxon>Basidiomycota</taxon>
        <taxon>Agaricomycotina</taxon>
        <taxon>Agaricomycetes</taxon>
        <taxon>Auriculariales</taxon>
        <taxon>Auriculariaceae</taxon>
        <taxon>Auricularia</taxon>
    </lineage>
</organism>
<protein>
    <recommendedName>
        <fullName evidence="1">DUF6570 domain-containing protein</fullName>
    </recommendedName>
</protein>
<dbReference type="Pfam" id="PF20209">
    <property type="entry name" value="DUF6570"/>
    <property type="match status" value="1"/>
</dbReference>
<dbReference type="OrthoDB" id="3257061at2759"/>
<reference evidence="3" key="1">
    <citation type="journal article" date="2012" name="Science">
        <title>The Paleozoic origin of enzymatic lignin decomposition reconstructed from 31 fungal genomes.</title>
        <authorList>
            <person name="Floudas D."/>
            <person name="Binder M."/>
            <person name="Riley R."/>
            <person name="Barry K."/>
            <person name="Blanchette R.A."/>
            <person name="Henrissat B."/>
            <person name="Martinez A.T."/>
            <person name="Otillar R."/>
            <person name="Spatafora J.W."/>
            <person name="Yadav J.S."/>
            <person name="Aerts A."/>
            <person name="Benoit I."/>
            <person name="Boyd A."/>
            <person name="Carlson A."/>
            <person name="Copeland A."/>
            <person name="Coutinho P.M."/>
            <person name="de Vries R.P."/>
            <person name="Ferreira P."/>
            <person name="Findley K."/>
            <person name="Foster B."/>
            <person name="Gaskell J."/>
            <person name="Glotzer D."/>
            <person name="Gorecki P."/>
            <person name="Heitman J."/>
            <person name="Hesse C."/>
            <person name="Hori C."/>
            <person name="Igarashi K."/>
            <person name="Jurgens J.A."/>
            <person name="Kallen N."/>
            <person name="Kersten P."/>
            <person name="Kohler A."/>
            <person name="Kuees U."/>
            <person name="Kumar T.K.A."/>
            <person name="Kuo A."/>
            <person name="LaButti K."/>
            <person name="Larrondo L.F."/>
            <person name="Lindquist E."/>
            <person name="Ling A."/>
            <person name="Lombard V."/>
            <person name="Lucas S."/>
            <person name="Lundell T."/>
            <person name="Martin R."/>
            <person name="McLaughlin D.J."/>
            <person name="Morgenstern I."/>
            <person name="Morin E."/>
            <person name="Murat C."/>
            <person name="Nagy L.G."/>
            <person name="Nolan M."/>
            <person name="Ohm R.A."/>
            <person name="Patyshakuliyeva A."/>
            <person name="Rokas A."/>
            <person name="Ruiz-Duenas F.J."/>
            <person name="Sabat G."/>
            <person name="Salamov A."/>
            <person name="Samejima M."/>
            <person name="Schmutz J."/>
            <person name="Slot J.C."/>
            <person name="St John F."/>
            <person name="Stenlid J."/>
            <person name="Sun H."/>
            <person name="Sun S."/>
            <person name="Syed K."/>
            <person name="Tsang A."/>
            <person name="Wiebenga A."/>
            <person name="Young D."/>
            <person name="Pisabarro A."/>
            <person name="Eastwood D.C."/>
            <person name="Martin F."/>
            <person name="Cullen D."/>
            <person name="Grigoriev I.V."/>
            <person name="Hibbett D.S."/>
        </authorList>
    </citation>
    <scope>NUCLEOTIDE SEQUENCE [LARGE SCALE GENOMIC DNA]</scope>
    <source>
        <strain evidence="3">TFB10046</strain>
    </source>
</reference>
<evidence type="ECO:0000313" key="3">
    <source>
        <dbReference type="Proteomes" id="UP000006514"/>
    </source>
</evidence>
<dbReference type="InterPro" id="IPR046700">
    <property type="entry name" value="DUF6570"/>
</dbReference>
<dbReference type="OMA" id="HENTCTH"/>
<accession>J0WQJ8</accession>
<dbReference type="eggNOG" id="ENOG502SP4S">
    <property type="taxonomic scope" value="Eukaryota"/>
</dbReference>
<feature type="non-terminal residue" evidence="2">
    <location>
        <position position="167"/>
    </location>
</feature>
<feature type="domain" description="DUF6570" evidence="1">
    <location>
        <begin position="15"/>
        <end position="147"/>
    </location>
</feature>
<feature type="non-terminal residue" evidence="2">
    <location>
        <position position="1"/>
    </location>
</feature>
<dbReference type="Proteomes" id="UP000006514">
    <property type="component" value="Unassembled WGS sequence"/>
</dbReference>